<dbReference type="GO" id="GO:0004527">
    <property type="term" value="F:exonuclease activity"/>
    <property type="evidence" value="ECO:0007669"/>
    <property type="project" value="UniProtKB-KW"/>
</dbReference>
<gene>
    <name evidence="3" type="ORF">HLI_05415</name>
</gene>
<keyword evidence="3" id="KW-0540">Nuclease</keyword>
<dbReference type="Proteomes" id="UP000287756">
    <property type="component" value="Chromosome"/>
</dbReference>
<dbReference type="KEGG" id="hli:HLI_05415"/>
<evidence type="ECO:0000313" key="4">
    <source>
        <dbReference type="Proteomes" id="UP000287756"/>
    </source>
</evidence>
<dbReference type="PIRSF" id="PIRSF033091">
    <property type="entry name" value="Pesterase_YhaO"/>
    <property type="match status" value="1"/>
</dbReference>
<dbReference type="Pfam" id="PF00149">
    <property type="entry name" value="Metallophos"/>
    <property type="match status" value="1"/>
</dbReference>
<evidence type="ECO:0000313" key="3">
    <source>
        <dbReference type="EMBL" id="QAS51708.1"/>
    </source>
</evidence>
<dbReference type="EMBL" id="CP026118">
    <property type="protein sequence ID" value="QAS51708.1"/>
    <property type="molecule type" value="Genomic_DNA"/>
</dbReference>
<dbReference type="PANTHER" id="PTHR30337:SF7">
    <property type="entry name" value="PHOSPHOESTERASE"/>
    <property type="match status" value="1"/>
</dbReference>
<dbReference type="OrthoDB" id="9773856at2"/>
<proteinExistence type="predicted"/>
<dbReference type="InterPro" id="IPR014576">
    <property type="entry name" value="Pesterase_YhaO"/>
</dbReference>
<dbReference type="SUPFAM" id="SSF56300">
    <property type="entry name" value="Metallo-dependent phosphatases"/>
    <property type="match status" value="1"/>
</dbReference>
<keyword evidence="1" id="KW-0378">Hydrolase</keyword>
<evidence type="ECO:0000256" key="1">
    <source>
        <dbReference type="ARBA" id="ARBA00022801"/>
    </source>
</evidence>
<dbReference type="CDD" id="cd00840">
    <property type="entry name" value="MPP_Mre11_N"/>
    <property type="match status" value="1"/>
</dbReference>
<dbReference type="InterPro" id="IPR041796">
    <property type="entry name" value="Mre11_N"/>
</dbReference>
<keyword evidence="3" id="KW-0269">Exonuclease</keyword>
<organism evidence="3 4">
    <name type="scientific">Halobacillus litoralis</name>
    <dbReference type="NCBI Taxonomy" id="45668"/>
    <lineage>
        <taxon>Bacteria</taxon>
        <taxon>Bacillati</taxon>
        <taxon>Bacillota</taxon>
        <taxon>Bacilli</taxon>
        <taxon>Bacillales</taxon>
        <taxon>Bacillaceae</taxon>
        <taxon>Halobacillus</taxon>
    </lineage>
</organism>
<evidence type="ECO:0000259" key="2">
    <source>
        <dbReference type="Pfam" id="PF00149"/>
    </source>
</evidence>
<sequence length="430" mass="49996">MKKTRTEVGHMSSAIRFIHSADLHLDSLFKTKGDLPAALLEKLRASTFEAFDRLIEACLYHEVDFLLIAGDLYNEEMRSLKAQVHLRRGFERLEEKGIHVFMGYGNHDYTKGAKYPITFPDHVHIFSGETVESFVYEKKGEQLARIYGFSYENREVRGRKVQEYQPVGNSFYHIAMLHGSLETNTDHDVYAPFSMEELKNKGMDYWALGHIHKRESLSDDPPIIYPGNIQGRSRKEPGEKGCYLIEHQEGIWTTEFLPLHSFTYEAARASCDHIEEPQELEGVLEEIKKRFLKTETAVMLTITLSSKAGKLRYWWMEGIVQEWMDLVNEAEDLDRQDWVWVEQIIIEDRPAWNEEELVNSHHFTGELLRTVHQVDEEQLEEWLTPLFSHRKVSKYVQPLSEEEKQEAIEMAKSLTVERLLGSEGGNLENS</sequence>
<dbReference type="AlphaFoldDB" id="A0A410MAK9"/>
<dbReference type="InterPro" id="IPR050535">
    <property type="entry name" value="DNA_Repair-Maintenance_Comp"/>
</dbReference>
<dbReference type="InterPro" id="IPR029052">
    <property type="entry name" value="Metallo-depent_PP-like"/>
</dbReference>
<accession>A0A410MAK9</accession>
<dbReference type="PANTHER" id="PTHR30337">
    <property type="entry name" value="COMPONENT OF ATP-DEPENDENT DSDNA EXONUCLEASE"/>
    <property type="match status" value="1"/>
</dbReference>
<protein>
    <submittedName>
        <fullName evidence="3">DNA repair exonuclease</fullName>
    </submittedName>
</protein>
<reference evidence="3 4" key="1">
    <citation type="submission" date="2018-01" db="EMBL/GenBank/DDBJ databases">
        <title>The whole genome sequencing and assembly of Halobacillus litoralis ERB031 strain.</title>
        <authorList>
            <person name="Lee S.-J."/>
            <person name="Park M.-K."/>
            <person name="Kim J.-Y."/>
            <person name="Lee Y.-J."/>
            <person name="Yi H."/>
            <person name="Bahn Y.-S."/>
            <person name="Kim J.F."/>
            <person name="Lee D.-W."/>
        </authorList>
    </citation>
    <scope>NUCLEOTIDE SEQUENCE [LARGE SCALE GENOMIC DNA]</scope>
    <source>
        <strain evidence="3 4">ERB 031</strain>
    </source>
</reference>
<name>A0A410MAK9_9BACI</name>
<feature type="domain" description="Calcineurin-like phosphoesterase" evidence="2">
    <location>
        <begin position="15"/>
        <end position="213"/>
    </location>
</feature>
<dbReference type="Gene3D" id="3.60.21.10">
    <property type="match status" value="1"/>
</dbReference>
<dbReference type="InterPro" id="IPR004843">
    <property type="entry name" value="Calcineurin-like_PHP"/>
</dbReference>